<feature type="region of interest" description="Disordered" evidence="6">
    <location>
        <begin position="65"/>
        <end position="92"/>
    </location>
</feature>
<evidence type="ECO:0000256" key="4">
    <source>
        <dbReference type="ARBA" id="ARBA00023136"/>
    </source>
</evidence>
<dbReference type="KEGG" id="ccos:Pan44_40690"/>
<keyword evidence="2" id="KW-1134">Transmembrane beta strand</keyword>
<organism evidence="7 8">
    <name type="scientific">Caulifigura coniformis</name>
    <dbReference type="NCBI Taxonomy" id="2527983"/>
    <lineage>
        <taxon>Bacteria</taxon>
        <taxon>Pseudomonadati</taxon>
        <taxon>Planctomycetota</taxon>
        <taxon>Planctomycetia</taxon>
        <taxon>Planctomycetales</taxon>
        <taxon>Planctomycetaceae</taxon>
        <taxon>Caulifigura</taxon>
    </lineage>
</organism>
<dbReference type="GO" id="GO:0009279">
    <property type="term" value="C:cell outer membrane"/>
    <property type="evidence" value="ECO:0007669"/>
    <property type="project" value="UniProtKB-SubCell"/>
</dbReference>
<sequence length="551" mass="60776">MRRFCVHLSALIAFGCSTTPRGGGGVVGRDNGPLPGRPVQAADAELPADETAEVRTAAKVTSASYEDEKRVIPADEAPPDPGEKERIAPPAPDGYRAPGAKALPLEAVVQSVYTSYPYLHAAIYERNVASGYQLAAAGGFDTKLKASSENGPTGYYQTYRQMLGLSQPTYNGGELFAGYRIGRGDYQPWYQERQTNGGGEFKAGFAVPLGRNRTIDARRAELWRSTFEIQRVEPDIQAQLIGFVQEASYAYWDWVAAGRDYRISKRLLALAENRTQRIEQQVEAGFIDPPELTDNLRLIADRKAKLASSGQKLQEKAVKLSLYLRDDSGDPIVPGPDVLNEFPEPDAIDRDHLAADAQIALRARPELKVLDLQRRQYEVDYAEAHNDLRPQVDGVLTGSQDMGEPTSSKGDKSEFEAEASLFVEVPLQRRKGRGKMQVVEGKLSQLAAKRRYVEDKIVASVQTAYIALASAHTQVLETREAVRLAEELAVRERQNFDAGASDLLKVTLREQYAVESAFKEVEALLLYYRSQADYRAALAQDLAPVVTPNVP</sequence>
<dbReference type="PROSITE" id="PS51257">
    <property type="entry name" value="PROKAR_LIPOPROTEIN"/>
    <property type="match status" value="1"/>
</dbReference>
<evidence type="ECO:0000256" key="5">
    <source>
        <dbReference type="ARBA" id="ARBA00023237"/>
    </source>
</evidence>
<dbReference type="InParanoid" id="A0A517SIS9"/>
<evidence type="ECO:0000256" key="1">
    <source>
        <dbReference type="ARBA" id="ARBA00004442"/>
    </source>
</evidence>
<gene>
    <name evidence="7" type="ORF">Pan44_40690</name>
</gene>
<evidence type="ECO:0000256" key="3">
    <source>
        <dbReference type="ARBA" id="ARBA00022692"/>
    </source>
</evidence>
<keyword evidence="4" id="KW-0472">Membrane</keyword>
<dbReference type="Proteomes" id="UP000315700">
    <property type="component" value="Chromosome"/>
</dbReference>
<evidence type="ECO:0000313" key="8">
    <source>
        <dbReference type="Proteomes" id="UP000315700"/>
    </source>
</evidence>
<dbReference type="InterPro" id="IPR051906">
    <property type="entry name" value="TolC-like"/>
</dbReference>
<evidence type="ECO:0000256" key="6">
    <source>
        <dbReference type="SAM" id="MobiDB-lite"/>
    </source>
</evidence>
<dbReference type="GO" id="GO:0015288">
    <property type="term" value="F:porin activity"/>
    <property type="evidence" value="ECO:0007669"/>
    <property type="project" value="TreeGrafter"/>
</dbReference>
<evidence type="ECO:0000256" key="2">
    <source>
        <dbReference type="ARBA" id="ARBA00022452"/>
    </source>
</evidence>
<evidence type="ECO:0000313" key="7">
    <source>
        <dbReference type="EMBL" id="QDT56020.1"/>
    </source>
</evidence>
<keyword evidence="8" id="KW-1185">Reference proteome</keyword>
<dbReference type="SUPFAM" id="SSF56954">
    <property type="entry name" value="Outer membrane efflux proteins (OEP)"/>
    <property type="match status" value="1"/>
</dbReference>
<protein>
    <submittedName>
        <fullName evidence="7">Outer membrane efflux protein</fullName>
    </submittedName>
</protein>
<dbReference type="PANTHER" id="PTHR30026">
    <property type="entry name" value="OUTER MEMBRANE PROTEIN TOLC"/>
    <property type="match status" value="1"/>
</dbReference>
<dbReference type="RefSeq" id="WP_145032731.1">
    <property type="nucleotide sequence ID" value="NZ_CP036271.1"/>
</dbReference>
<dbReference type="EMBL" id="CP036271">
    <property type="protein sequence ID" value="QDT56020.1"/>
    <property type="molecule type" value="Genomic_DNA"/>
</dbReference>
<dbReference type="GO" id="GO:0015562">
    <property type="term" value="F:efflux transmembrane transporter activity"/>
    <property type="evidence" value="ECO:0007669"/>
    <property type="project" value="InterPro"/>
</dbReference>
<name>A0A517SIS9_9PLAN</name>
<dbReference type="PANTHER" id="PTHR30026:SF21">
    <property type="entry name" value="SLR1270 PROTEIN"/>
    <property type="match status" value="1"/>
</dbReference>
<dbReference type="Gene3D" id="1.20.1600.10">
    <property type="entry name" value="Outer membrane efflux proteins (OEP)"/>
    <property type="match status" value="1"/>
</dbReference>
<keyword evidence="3" id="KW-0812">Transmembrane</keyword>
<keyword evidence="5" id="KW-0998">Cell outer membrane</keyword>
<accession>A0A517SIS9</accession>
<dbReference type="GO" id="GO:1990281">
    <property type="term" value="C:efflux pump complex"/>
    <property type="evidence" value="ECO:0007669"/>
    <property type="project" value="TreeGrafter"/>
</dbReference>
<reference evidence="7 8" key="1">
    <citation type="submission" date="2019-02" db="EMBL/GenBank/DDBJ databases">
        <title>Deep-cultivation of Planctomycetes and their phenomic and genomic characterization uncovers novel biology.</title>
        <authorList>
            <person name="Wiegand S."/>
            <person name="Jogler M."/>
            <person name="Boedeker C."/>
            <person name="Pinto D."/>
            <person name="Vollmers J."/>
            <person name="Rivas-Marin E."/>
            <person name="Kohn T."/>
            <person name="Peeters S.H."/>
            <person name="Heuer A."/>
            <person name="Rast P."/>
            <person name="Oberbeckmann S."/>
            <person name="Bunk B."/>
            <person name="Jeske O."/>
            <person name="Meyerdierks A."/>
            <person name="Storesund J.E."/>
            <person name="Kallscheuer N."/>
            <person name="Luecker S."/>
            <person name="Lage O.M."/>
            <person name="Pohl T."/>
            <person name="Merkel B.J."/>
            <person name="Hornburger P."/>
            <person name="Mueller R.-W."/>
            <person name="Bruemmer F."/>
            <person name="Labrenz M."/>
            <person name="Spormann A.M."/>
            <person name="Op den Camp H."/>
            <person name="Overmann J."/>
            <person name="Amann R."/>
            <person name="Jetten M.S.M."/>
            <person name="Mascher T."/>
            <person name="Medema M.H."/>
            <person name="Devos D.P."/>
            <person name="Kaster A.-K."/>
            <person name="Ovreas L."/>
            <person name="Rohde M."/>
            <person name="Galperin M.Y."/>
            <person name="Jogler C."/>
        </authorList>
    </citation>
    <scope>NUCLEOTIDE SEQUENCE [LARGE SCALE GENOMIC DNA]</scope>
    <source>
        <strain evidence="7 8">Pan44</strain>
    </source>
</reference>
<comment type="subcellular location">
    <subcellularLocation>
        <location evidence="1">Cell outer membrane</location>
    </subcellularLocation>
</comment>
<proteinExistence type="predicted"/>
<dbReference type="OrthoDB" id="581172at2"/>
<dbReference type="AlphaFoldDB" id="A0A517SIS9"/>